<dbReference type="CDD" id="cd04301">
    <property type="entry name" value="NAT_SF"/>
    <property type="match status" value="1"/>
</dbReference>
<dbReference type="InterPro" id="IPR050832">
    <property type="entry name" value="Bact_Acetyltransf"/>
</dbReference>
<name>A0ABW5UST3_9BURK</name>
<dbReference type="InterPro" id="IPR016181">
    <property type="entry name" value="Acyl_CoA_acyltransferase"/>
</dbReference>
<keyword evidence="2 4" id="KW-0012">Acyltransferase</keyword>
<evidence type="ECO:0000259" key="3">
    <source>
        <dbReference type="PROSITE" id="PS51186"/>
    </source>
</evidence>
<dbReference type="Gene3D" id="3.40.630.30">
    <property type="match status" value="1"/>
</dbReference>
<dbReference type="SUPFAM" id="SSF55729">
    <property type="entry name" value="Acyl-CoA N-acyltransferases (Nat)"/>
    <property type="match status" value="1"/>
</dbReference>
<evidence type="ECO:0000256" key="1">
    <source>
        <dbReference type="ARBA" id="ARBA00022679"/>
    </source>
</evidence>
<feature type="domain" description="N-acetyltransferase" evidence="3">
    <location>
        <begin position="4"/>
        <end position="156"/>
    </location>
</feature>
<organism evidence="4 5">
    <name type="scientific">Comamonas terrae</name>
    <dbReference type="NCBI Taxonomy" id="673548"/>
    <lineage>
        <taxon>Bacteria</taxon>
        <taxon>Pseudomonadati</taxon>
        <taxon>Pseudomonadota</taxon>
        <taxon>Betaproteobacteria</taxon>
        <taxon>Burkholderiales</taxon>
        <taxon>Comamonadaceae</taxon>
        <taxon>Comamonas</taxon>
    </lineage>
</organism>
<dbReference type="PANTHER" id="PTHR43877:SF2">
    <property type="entry name" value="AMINOALKYLPHOSPHONATE N-ACETYLTRANSFERASE-RELATED"/>
    <property type="match status" value="1"/>
</dbReference>
<dbReference type="EMBL" id="JBHUMV010000007">
    <property type="protein sequence ID" value="MFD2755524.1"/>
    <property type="molecule type" value="Genomic_DNA"/>
</dbReference>
<dbReference type="PANTHER" id="PTHR43877">
    <property type="entry name" value="AMINOALKYLPHOSPHONATE N-ACETYLTRANSFERASE-RELATED-RELATED"/>
    <property type="match status" value="1"/>
</dbReference>
<proteinExistence type="predicted"/>
<dbReference type="GO" id="GO:0016746">
    <property type="term" value="F:acyltransferase activity"/>
    <property type="evidence" value="ECO:0007669"/>
    <property type="project" value="UniProtKB-KW"/>
</dbReference>
<gene>
    <name evidence="4" type="ORF">ACFSW6_15690</name>
</gene>
<dbReference type="EC" id="2.3.-.-" evidence="4"/>
<comment type="caution">
    <text evidence="4">The sequence shown here is derived from an EMBL/GenBank/DDBJ whole genome shotgun (WGS) entry which is preliminary data.</text>
</comment>
<reference evidence="5" key="1">
    <citation type="journal article" date="2019" name="Int. J. Syst. Evol. Microbiol.">
        <title>The Global Catalogue of Microorganisms (GCM) 10K type strain sequencing project: providing services to taxonomists for standard genome sequencing and annotation.</title>
        <authorList>
            <consortium name="The Broad Institute Genomics Platform"/>
            <consortium name="The Broad Institute Genome Sequencing Center for Infectious Disease"/>
            <person name="Wu L."/>
            <person name="Ma J."/>
        </authorList>
    </citation>
    <scope>NUCLEOTIDE SEQUENCE [LARGE SCALE GENOMIC DNA]</scope>
    <source>
        <strain evidence="5">TISTR 1906</strain>
    </source>
</reference>
<dbReference type="PROSITE" id="PS51186">
    <property type="entry name" value="GNAT"/>
    <property type="match status" value="1"/>
</dbReference>
<protein>
    <submittedName>
        <fullName evidence="4">GNAT family N-acetyltransferase</fullName>
        <ecNumber evidence="4">2.3.-.-</ecNumber>
    </submittedName>
</protein>
<dbReference type="Proteomes" id="UP001597463">
    <property type="component" value="Unassembled WGS sequence"/>
</dbReference>
<sequence>MTTPFIRRATPGDTDAVLRILRQTYEATWKPELTPDAIARFERSGHTRRYVDERLCAMYVAESGEEVAGLIDWDKDFIDALHVSPDHQRHGIGSKLLLQAEAAIAAAGHAQVRLETDTFNHAARSFYLRHGYAETGFYPDEEWHSGFTTVQMTKKL</sequence>
<accession>A0ABW5UST3</accession>
<dbReference type="InterPro" id="IPR000182">
    <property type="entry name" value="GNAT_dom"/>
</dbReference>
<dbReference type="RefSeq" id="WP_066480403.1">
    <property type="nucleotide sequence ID" value="NZ_BCNT01000012.1"/>
</dbReference>
<evidence type="ECO:0000313" key="5">
    <source>
        <dbReference type="Proteomes" id="UP001597463"/>
    </source>
</evidence>
<evidence type="ECO:0000256" key="2">
    <source>
        <dbReference type="ARBA" id="ARBA00023315"/>
    </source>
</evidence>
<keyword evidence="1 4" id="KW-0808">Transferase</keyword>
<keyword evidence="5" id="KW-1185">Reference proteome</keyword>
<dbReference type="Pfam" id="PF00583">
    <property type="entry name" value="Acetyltransf_1"/>
    <property type="match status" value="1"/>
</dbReference>
<evidence type="ECO:0000313" key="4">
    <source>
        <dbReference type="EMBL" id="MFD2755524.1"/>
    </source>
</evidence>